<evidence type="ECO:0000256" key="2">
    <source>
        <dbReference type="ARBA" id="ARBA00022723"/>
    </source>
</evidence>
<dbReference type="PANTHER" id="PTHR33794">
    <property type="entry name" value="BACILLOLYSIN"/>
    <property type="match status" value="1"/>
</dbReference>
<evidence type="ECO:0000256" key="6">
    <source>
        <dbReference type="ARBA" id="ARBA00023049"/>
    </source>
</evidence>
<dbReference type="AlphaFoldDB" id="A0A5M6CSM1"/>
<sequence length="764" mass="83490">MNKKVLALLLSGALAYTPSIIAQSKAVNFTIPVKSGSVFMSLEDKQLDKSYISQNLPALLGLSNKHSFTQLRQNTDNLGFTNIDYQQFFDGIKVDNGIIMVHIKNGVVTTVNGRIAQINTINTAATVDKQSAAAAAKSALDIVKQMHQYPAELLIANAGNSKLPQYELAYKVRIDGKTSKGKVVMMNVFVDAQTGKILKKVNLIATADVNATAQTLYSGTQTIVTDDSIPGMYRLKDNARKIITYDASGSDIDEDGTGTDFFLTPKDITNDNTTWDAKPALMKMTMNTFSNDIGMNIDQNFGRFLASMVLKDTSNNLSNVKYQSWPDLRFEVSSAADLPVTTRNLYIFPKGDNSLIGSFGIFDISAFFGGGSPNLQPASYFGITNLALGTHNWDDGQGNTGSYEIATVKNPALDAHWGMERTHDFYTQNFSRNSYDGNGSVVKNYMNGVFPTAFTQDNAAALPAPYFSMVYGLGDGQPFSPFVGLDVMGHEFTHMVTETNGHGGLDYQDESGALNESFSDIMGTCIEFFSEGANANWNIGEDCFFPSTSNSLRSMSNPKSADDPQPDTYEGDFWDLSDPHFCSGVQNKWFYLLVKGGTGTNDKNDNYHVYGIGIERAEQIVYRNLTTYLTPSATFMDAYNGSIHAAKDLYGETSNDYHSVKNAWYAVGIGDADTTLPVLAVNDVNVNAQHLKLYPNPASNNVTITSDIAQNVNAQIINVVGVKVMDINIHKGTNNINIQSLAKGLYFVKYDNGGKGYVQKLSIQ</sequence>
<keyword evidence="5" id="KW-0862">Zinc</keyword>
<name>A0A5M6CSM1_9BACT</name>
<evidence type="ECO:0000256" key="4">
    <source>
        <dbReference type="ARBA" id="ARBA00022801"/>
    </source>
</evidence>
<keyword evidence="3 7" id="KW-0732">Signal</keyword>
<evidence type="ECO:0000256" key="3">
    <source>
        <dbReference type="ARBA" id="ARBA00022729"/>
    </source>
</evidence>
<dbReference type="GO" id="GO:0004222">
    <property type="term" value="F:metalloendopeptidase activity"/>
    <property type="evidence" value="ECO:0007669"/>
    <property type="project" value="InterPro"/>
</dbReference>
<evidence type="ECO:0000259" key="10">
    <source>
        <dbReference type="Pfam" id="PF07504"/>
    </source>
</evidence>
<dbReference type="Gene3D" id="3.10.170.10">
    <property type="match status" value="1"/>
</dbReference>
<keyword evidence="4" id="KW-0378">Hydrolase</keyword>
<feature type="domain" description="Peptidase M4" evidence="8">
    <location>
        <begin position="399"/>
        <end position="498"/>
    </location>
</feature>
<dbReference type="Pfam" id="PF07504">
    <property type="entry name" value="FTP"/>
    <property type="match status" value="1"/>
</dbReference>
<dbReference type="InterPro" id="IPR011096">
    <property type="entry name" value="FTP_domain"/>
</dbReference>
<dbReference type="InterPro" id="IPR013856">
    <property type="entry name" value="Peptidase_M4_domain"/>
</dbReference>
<keyword evidence="6" id="KW-0482">Metalloprotease</keyword>
<keyword evidence="1" id="KW-0645">Protease</keyword>
<dbReference type="PANTHER" id="PTHR33794:SF1">
    <property type="entry name" value="BACILLOLYSIN"/>
    <property type="match status" value="1"/>
</dbReference>
<dbReference type="InterPro" id="IPR050728">
    <property type="entry name" value="Zinc_Metalloprotease_M4"/>
</dbReference>
<comment type="caution">
    <text evidence="12">The sequence shown here is derived from an EMBL/GenBank/DDBJ whole genome shotgun (WGS) entry which is preliminary data.</text>
</comment>
<proteinExistence type="predicted"/>
<reference evidence="12 13" key="1">
    <citation type="submission" date="2019-09" db="EMBL/GenBank/DDBJ databases">
        <title>Genome sequence and assembly of Taibaiella sp.</title>
        <authorList>
            <person name="Chhetri G."/>
        </authorList>
    </citation>
    <scope>NUCLEOTIDE SEQUENCE [LARGE SCALE GENOMIC DNA]</scope>
    <source>
        <strain evidence="12 13">KVB11</strain>
    </source>
</reference>
<evidence type="ECO:0000313" key="13">
    <source>
        <dbReference type="Proteomes" id="UP000323632"/>
    </source>
</evidence>
<protein>
    <submittedName>
        <fullName evidence="12">T9SS type A sorting domain-containing protein</fullName>
    </submittedName>
</protein>
<dbReference type="SUPFAM" id="SSF55486">
    <property type="entry name" value="Metalloproteases ('zincins'), catalytic domain"/>
    <property type="match status" value="1"/>
</dbReference>
<feature type="chain" id="PRO_5024438138" evidence="7">
    <location>
        <begin position="23"/>
        <end position="764"/>
    </location>
</feature>
<evidence type="ECO:0000313" key="12">
    <source>
        <dbReference type="EMBL" id="KAA5536952.1"/>
    </source>
</evidence>
<dbReference type="GO" id="GO:0006508">
    <property type="term" value="P:proteolysis"/>
    <property type="evidence" value="ECO:0007669"/>
    <property type="project" value="UniProtKB-KW"/>
</dbReference>
<dbReference type="RefSeq" id="WP_150031529.1">
    <property type="nucleotide sequence ID" value="NZ_VWSH01000001.1"/>
</dbReference>
<evidence type="ECO:0000256" key="1">
    <source>
        <dbReference type="ARBA" id="ARBA00022670"/>
    </source>
</evidence>
<feature type="signal peptide" evidence="7">
    <location>
        <begin position="1"/>
        <end position="22"/>
    </location>
</feature>
<dbReference type="EMBL" id="VWSH01000001">
    <property type="protein sequence ID" value="KAA5536952.1"/>
    <property type="molecule type" value="Genomic_DNA"/>
</dbReference>
<feature type="domain" description="FTP" evidence="10">
    <location>
        <begin position="67"/>
        <end position="114"/>
    </location>
</feature>
<evidence type="ECO:0000256" key="5">
    <source>
        <dbReference type="ARBA" id="ARBA00022833"/>
    </source>
</evidence>
<dbReference type="Pfam" id="PF01447">
    <property type="entry name" value="Peptidase_M4"/>
    <property type="match status" value="1"/>
</dbReference>
<accession>A0A5M6CSM1</accession>
<dbReference type="InterPro" id="IPR026444">
    <property type="entry name" value="Secre_tail"/>
</dbReference>
<dbReference type="InterPro" id="IPR001570">
    <property type="entry name" value="Peptidase_M4_C_domain"/>
</dbReference>
<dbReference type="NCBIfam" id="TIGR04183">
    <property type="entry name" value="Por_Secre_tail"/>
    <property type="match status" value="1"/>
</dbReference>
<dbReference type="Gene3D" id="1.10.390.10">
    <property type="entry name" value="Neutral Protease Domain 2"/>
    <property type="match status" value="1"/>
</dbReference>
<organism evidence="12 13">
    <name type="scientific">Taibaiella lutea</name>
    <dbReference type="NCBI Taxonomy" id="2608001"/>
    <lineage>
        <taxon>Bacteria</taxon>
        <taxon>Pseudomonadati</taxon>
        <taxon>Bacteroidota</taxon>
        <taxon>Chitinophagia</taxon>
        <taxon>Chitinophagales</taxon>
        <taxon>Chitinophagaceae</taxon>
        <taxon>Taibaiella</taxon>
    </lineage>
</organism>
<dbReference type="Pfam" id="PF02868">
    <property type="entry name" value="Peptidase_M4_C"/>
    <property type="match status" value="1"/>
</dbReference>
<dbReference type="GO" id="GO:0046872">
    <property type="term" value="F:metal ion binding"/>
    <property type="evidence" value="ECO:0007669"/>
    <property type="project" value="UniProtKB-KW"/>
</dbReference>
<evidence type="ECO:0000259" key="9">
    <source>
        <dbReference type="Pfam" id="PF02868"/>
    </source>
</evidence>
<evidence type="ECO:0000259" key="8">
    <source>
        <dbReference type="Pfam" id="PF01447"/>
    </source>
</evidence>
<keyword evidence="2" id="KW-0479">Metal-binding</keyword>
<feature type="domain" description="Peptidase M4 C-terminal" evidence="9">
    <location>
        <begin position="504"/>
        <end position="669"/>
    </location>
</feature>
<keyword evidence="13" id="KW-1185">Reference proteome</keyword>
<feature type="domain" description="Secretion system C-terminal sorting" evidence="11">
    <location>
        <begin position="693"/>
        <end position="763"/>
    </location>
</feature>
<dbReference type="CDD" id="cd09597">
    <property type="entry name" value="M4_TLP"/>
    <property type="match status" value="1"/>
</dbReference>
<evidence type="ECO:0000256" key="7">
    <source>
        <dbReference type="SAM" id="SignalP"/>
    </source>
</evidence>
<dbReference type="InterPro" id="IPR027268">
    <property type="entry name" value="Peptidase_M4/M1_CTD_sf"/>
</dbReference>
<dbReference type="Gene3D" id="3.10.450.490">
    <property type="match status" value="1"/>
</dbReference>
<dbReference type="Pfam" id="PF18962">
    <property type="entry name" value="Por_Secre_tail"/>
    <property type="match status" value="1"/>
</dbReference>
<evidence type="ECO:0000259" key="11">
    <source>
        <dbReference type="Pfam" id="PF18962"/>
    </source>
</evidence>
<gene>
    <name evidence="12" type="ORF">F0919_04570</name>
</gene>
<dbReference type="Proteomes" id="UP000323632">
    <property type="component" value="Unassembled WGS sequence"/>
</dbReference>